<sequence length="96" mass="10185">MDVLLRPDDIVYAPDSALKARIVGKTFLGASTLYRLQLPTGAQLESIFPSHADHQVGAEVGIRVAAEHLVVFQASGSTAAQIPAVESGVRRHSVAH</sequence>
<evidence type="ECO:0000313" key="3">
    <source>
        <dbReference type="Proteomes" id="UP000061348"/>
    </source>
</evidence>
<gene>
    <name evidence="2" type="ORF">PFLmoz3_06205</name>
</gene>
<comment type="caution">
    <text evidence="2">The sequence shown here is derived from an EMBL/GenBank/DDBJ whole genome shotgun (WGS) entry which is preliminary data.</text>
</comment>
<dbReference type="GO" id="GO:0022857">
    <property type="term" value="F:transmembrane transporter activity"/>
    <property type="evidence" value="ECO:0007669"/>
    <property type="project" value="InterPro"/>
</dbReference>
<dbReference type="PATRIC" id="fig|294.194.peg.6900"/>
<dbReference type="Pfam" id="PF08402">
    <property type="entry name" value="TOBE_2"/>
    <property type="match status" value="1"/>
</dbReference>
<reference evidence="2 3" key="1">
    <citation type="submission" date="2015-05" db="EMBL/GenBank/DDBJ databases">
        <title>A genomic and transcriptomic approach to investigate the blue pigment phenotype in Pseudomonas fluorescens.</title>
        <authorList>
            <person name="Andreani N.A."/>
            <person name="Cardazzo B."/>
        </authorList>
    </citation>
    <scope>NUCLEOTIDE SEQUENCE [LARGE SCALE GENOMIC DNA]</scope>
    <source>
        <strain evidence="2 3">Ps_22</strain>
    </source>
</reference>
<protein>
    <submittedName>
        <fullName evidence="2">TOBE domain protein</fullName>
    </submittedName>
</protein>
<name>A0A109KN90_PSEFL</name>
<dbReference type="GO" id="GO:0043190">
    <property type="term" value="C:ATP-binding cassette (ABC) transporter complex"/>
    <property type="evidence" value="ECO:0007669"/>
    <property type="project" value="InterPro"/>
</dbReference>
<feature type="domain" description="Transport-associated OB type 2" evidence="1">
    <location>
        <begin position="3"/>
        <end position="72"/>
    </location>
</feature>
<accession>A0A109KN90</accession>
<organism evidence="2 3">
    <name type="scientific">Pseudomonas fluorescens</name>
    <dbReference type="NCBI Taxonomy" id="294"/>
    <lineage>
        <taxon>Bacteria</taxon>
        <taxon>Pseudomonadati</taxon>
        <taxon>Pseudomonadota</taxon>
        <taxon>Gammaproteobacteria</taxon>
        <taxon>Pseudomonadales</taxon>
        <taxon>Pseudomonadaceae</taxon>
        <taxon>Pseudomonas</taxon>
    </lineage>
</organism>
<dbReference type="GO" id="GO:0005524">
    <property type="term" value="F:ATP binding"/>
    <property type="evidence" value="ECO:0007669"/>
    <property type="project" value="InterPro"/>
</dbReference>
<evidence type="ECO:0000259" key="1">
    <source>
        <dbReference type="Pfam" id="PF08402"/>
    </source>
</evidence>
<dbReference type="InterPro" id="IPR008995">
    <property type="entry name" value="Mo/tungstate-bd_C_term_dom"/>
</dbReference>
<evidence type="ECO:0000313" key="2">
    <source>
        <dbReference type="EMBL" id="KWV72255.1"/>
    </source>
</evidence>
<dbReference type="SUPFAM" id="SSF50331">
    <property type="entry name" value="MOP-like"/>
    <property type="match status" value="1"/>
</dbReference>
<dbReference type="AlphaFoldDB" id="A0A109KN90"/>
<dbReference type="Proteomes" id="UP000061348">
    <property type="component" value="Unassembled WGS sequence"/>
</dbReference>
<dbReference type="EMBL" id="LCYA01000296">
    <property type="protein sequence ID" value="KWV72255.1"/>
    <property type="molecule type" value="Genomic_DNA"/>
</dbReference>
<dbReference type="InterPro" id="IPR013611">
    <property type="entry name" value="Transp-assoc_OB_typ2"/>
</dbReference>
<proteinExistence type="predicted"/>